<keyword evidence="1" id="KW-0732">Signal</keyword>
<dbReference type="AlphaFoldDB" id="A0ABD3QMH3"/>
<gene>
    <name evidence="2" type="ORF">HJC23_007002</name>
</gene>
<comment type="caution">
    <text evidence="2">The sequence shown here is derived from an EMBL/GenBank/DDBJ whole genome shotgun (WGS) entry which is preliminary data.</text>
</comment>
<name>A0ABD3QMH3_9STRA</name>
<sequence length="178" mass="19957">MMRIILLIFVFCKRDASGFSSYKLRHTSSISKQPRITTPPKKGAVNSPLLTLLYSSPSDKQAEILALEEKLRQLKEETQNEQVLDSDEEEETEWVIMKGQTNDSVMLSERWKESDPSSNTEGNNVLKNVASVIGLAVFLAIFSQVPVGQEDLQKYQDVKGSASRIDLGDLNPDVRVQI</sequence>
<evidence type="ECO:0000313" key="3">
    <source>
        <dbReference type="Proteomes" id="UP001516023"/>
    </source>
</evidence>
<reference evidence="2 3" key="1">
    <citation type="journal article" date="2020" name="G3 (Bethesda)">
        <title>Improved Reference Genome for Cyclotella cryptica CCMP332, a Model for Cell Wall Morphogenesis, Salinity Adaptation, and Lipid Production in Diatoms (Bacillariophyta).</title>
        <authorList>
            <person name="Roberts W.R."/>
            <person name="Downey K.M."/>
            <person name="Ruck E.C."/>
            <person name="Traller J.C."/>
            <person name="Alverson A.J."/>
        </authorList>
    </citation>
    <scope>NUCLEOTIDE SEQUENCE [LARGE SCALE GENOMIC DNA]</scope>
    <source>
        <strain evidence="2 3">CCMP332</strain>
    </source>
</reference>
<organism evidence="2 3">
    <name type="scientific">Cyclotella cryptica</name>
    <dbReference type="NCBI Taxonomy" id="29204"/>
    <lineage>
        <taxon>Eukaryota</taxon>
        <taxon>Sar</taxon>
        <taxon>Stramenopiles</taxon>
        <taxon>Ochrophyta</taxon>
        <taxon>Bacillariophyta</taxon>
        <taxon>Coscinodiscophyceae</taxon>
        <taxon>Thalassiosirophycidae</taxon>
        <taxon>Stephanodiscales</taxon>
        <taxon>Stephanodiscaceae</taxon>
        <taxon>Cyclotella</taxon>
    </lineage>
</organism>
<proteinExistence type="predicted"/>
<dbReference type="Proteomes" id="UP001516023">
    <property type="component" value="Unassembled WGS sequence"/>
</dbReference>
<feature type="signal peptide" evidence="1">
    <location>
        <begin position="1"/>
        <end position="18"/>
    </location>
</feature>
<evidence type="ECO:0000256" key="1">
    <source>
        <dbReference type="SAM" id="SignalP"/>
    </source>
</evidence>
<protein>
    <submittedName>
        <fullName evidence="2">Uncharacterized protein</fullName>
    </submittedName>
</protein>
<accession>A0ABD3QMH3</accession>
<dbReference type="EMBL" id="JABMIG020000027">
    <property type="protein sequence ID" value="KAL3801392.1"/>
    <property type="molecule type" value="Genomic_DNA"/>
</dbReference>
<evidence type="ECO:0000313" key="2">
    <source>
        <dbReference type="EMBL" id="KAL3801392.1"/>
    </source>
</evidence>
<feature type="chain" id="PRO_5044812047" evidence="1">
    <location>
        <begin position="19"/>
        <end position="178"/>
    </location>
</feature>
<keyword evidence="3" id="KW-1185">Reference proteome</keyword>